<feature type="domain" description="CTLH" evidence="3">
    <location>
        <begin position="33"/>
        <end position="81"/>
    </location>
</feature>
<dbReference type="EMBL" id="CM001223">
    <property type="protein sequence ID" value="KEH22767.1"/>
    <property type="molecule type" value="Genomic_DNA"/>
</dbReference>
<reference evidence="5" key="3">
    <citation type="submission" date="2015-04" db="UniProtKB">
        <authorList>
            <consortium name="EnsemblPlants"/>
        </authorList>
    </citation>
    <scope>IDENTIFICATION</scope>
    <source>
        <strain evidence="5">cv. Jemalong A17</strain>
    </source>
</reference>
<evidence type="ECO:0000256" key="1">
    <source>
        <dbReference type="ARBA" id="ARBA00022574"/>
    </source>
</evidence>
<dbReference type="EnsemblPlants" id="KEH22767">
    <property type="protein sequence ID" value="KEH22767"/>
    <property type="gene ID" value="MTR_7g056757"/>
</dbReference>
<proteinExistence type="predicted"/>
<sequence>MANNSKEQVIFSVLQHFGDVGVKETHERESGLYFAMEHFKNMILKGKWDEAEKYLSGFTKVEDSDHSIKIYFELRKQKYLET</sequence>
<evidence type="ECO:0000313" key="6">
    <source>
        <dbReference type="Proteomes" id="UP000002051"/>
    </source>
</evidence>
<gene>
    <name evidence="4" type="ordered locus">MTR_7g056757</name>
</gene>
<organism evidence="4 6">
    <name type="scientific">Medicago truncatula</name>
    <name type="common">Barrel medic</name>
    <name type="synonym">Medicago tribuloides</name>
    <dbReference type="NCBI Taxonomy" id="3880"/>
    <lineage>
        <taxon>Eukaryota</taxon>
        <taxon>Viridiplantae</taxon>
        <taxon>Streptophyta</taxon>
        <taxon>Embryophyta</taxon>
        <taxon>Tracheophyta</taxon>
        <taxon>Spermatophyta</taxon>
        <taxon>Magnoliopsida</taxon>
        <taxon>eudicotyledons</taxon>
        <taxon>Gunneridae</taxon>
        <taxon>Pentapetalae</taxon>
        <taxon>rosids</taxon>
        <taxon>fabids</taxon>
        <taxon>Fabales</taxon>
        <taxon>Fabaceae</taxon>
        <taxon>Papilionoideae</taxon>
        <taxon>50 kb inversion clade</taxon>
        <taxon>NPAAA clade</taxon>
        <taxon>Hologalegina</taxon>
        <taxon>IRL clade</taxon>
        <taxon>Trifolieae</taxon>
        <taxon>Medicago</taxon>
    </lineage>
</organism>
<protein>
    <submittedName>
        <fullName evidence="4">Ramosa 1 enhancer locus 2 protein, putative</fullName>
    </submittedName>
</protein>
<dbReference type="PROSITE" id="PS50897">
    <property type="entry name" value="CTLH"/>
    <property type="match status" value="1"/>
</dbReference>
<keyword evidence="1" id="KW-0853">WD repeat</keyword>
<evidence type="ECO:0000313" key="4">
    <source>
        <dbReference type="EMBL" id="KEH22767.1"/>
    </source>
</evidence>
<dbReference type="GO" id="GO:0006355">
    <property type="term" value="P:regulation of DNA-templated transcription"/>
    <property type="evidence" value="ECO:0007669"/>
    <property type="project" value="InterPro"/>
</dbReference>
<dbReference type="Pfam" id="PF21889">
    <property type="entry name" value="TPR1-like_2nd"/>
    <property type="match status" value="1"/>
</dbReference>
<dbReference type="SMART" id="SM00668">
    <property type="entry name" value="CTLH"/>
    <property type="match status" value="1"/>
</dbReference>
<dbReference type="STRING" id="3880.A0A072TZA8"/>
<dbReference type="InterPro" id="IPR027728">
    <property type="entry name" value="Topless_fam"/>
</dbReference>
<evidence type="ECO:0000256" key="2">
    <source>
        <dbReference type="ARBA" id="ARBA00022737"/>
    </source>
</evidence>
<dbReference type="HOGENOM" id="CLU_2561829_0_0_1"/>
<evidence type="ECO:0000259" key="3">
    <source>
        <dbReference type="PROSITE" id="PS50897"/>
    </source>
</evidence>
<dbReference type="InterPro" id="IPR054080">
    <property type="entry name" value="TPR1-like_2nd"/>
</dbReference>
<dbReference type="PANTHER" id="PTHR44083">
    <property type="entry name" value="TOPLESS-RELATED PROTEIN 1-RELATED"/>
    <property type="match status" value="1"/>
</dbReference>
<dbReference type="InterPro" id="IPR006595">
    <property type="entry name" value="CTLH_C"/>
</dbReference>
<keyword evidence="2" id="KW-0677">Repeat</keyword>
<reference evidence="4 6" key="1">
    <citation type="journal article" date="2011" name="Nature">
        <title>The Medicago genome provides insight into the evolution of rhizobial symbioses.</title>
        <authorList>
            <person name="Young N.D."/>
            <person name="Debelle F."/>
            <person name="Oldroyd G.E."/>
            <person name="Geurts R."/>
            <person name="Cannon S.B."/>
            <person name="Udvardi M.K."/>
            <person name="Benedito V.A."/>
            <person name="Mayer K.F."/>
            <person name="Gouzy J."/>
            <person name="Schoof H."/>
            <person name="Van de Peer Y."/>
            <person name="Proost S."/>
            <person name="Cook D.R."/>
            <person name="Meyers B.C."/>
            <person name="Spannagl M."/>
            <person name="Cheung F."/>
            <person name="De Mita S."/>
            <person name="Krishnakumar V."/>
            <person name="Gundlach H."/>
            <person name="Zhou S."/>
            <person name="Mudge J."/>
            <person name="Bharti A.K."/>
            <person name="Murray J.D."/>
            <person name="Naoumkina M.A."/>
            <person name="Rosen B."/>
            <person name="Silverstein K.A."/>
            <person name="Tang H."/>
            <person name="Rombauts S."/>
            <person name="Zhao P.X."/>
            <person name="Zhou P."/>
            <person name="Barbe V."/>
            <person name="Bardou P."/>
            <person name="Bechner M."/>
            <person name="Bellec A."/>
            <person name="Berger A."/>
            <person name="Berges H."/>
            <person name="Bidwell S."/>
            <person name="Bisseling T."/>
            <person name="Choisne N."/>
            <person name="Couloux A."/>
            <person name="Denny R."/>
            <person name="Deshpande S."/>
            <person name="Dai X."/>
            <person name="Doyle J.J."/>
            <person name="Dudez A.M."/>
            <person name="Farmer A.D."/>
            <person name="Fouteau S."/>
            <person name="Franken C."/>
            <person name="Gibelin C."/>
            <person name="Gish J."/>
            <person name="Goldstein S."/>
            <person name="Gonzalez A.J."/>
            <person name="Green P.J."/>
            <person name="Hallab A."/>
            <person name="Hartog M."/>
            <person name="Hua A."/>
            <person name="Humphray S.J."/>
            <person name="Jeong D.H."/>
            <person name="Jing Y."/>
            <person name="Jocker A."/>
            <person name="Kenton S.M."/>
            <person name="Kim D.J."/>
            <person name="Klee K."/>
            <person name="Lai H."/>
            <person name="Lang C."/>
            <person name="Lin S."/>
            <person name="Macmil S.L."/>
            <person name="Magdelenat G."/>
            <person name="Matthews L."/>
            <person name="McCorrison J."/>
            <person name="Monaghan E.L."/>
            <person name="Mun J.H."/>
            <person name="Najar F.Z."/>
            <person name="Nicholson C."/>
            <person name="Noirot C."/>
            <person name="O'Bleness M."/>
            <person name="Paule C.R."/>
            <person name="Poulain J."/>
            <person name="Prion F."/>
            <person name="Qin B."/>
            <person name="Qu C."/>
            <person name="Retzel E.F."/>
            <person name="Riddle C."/>
            <person name="Sallet E."/>
            <person name="Samain S."/>
            <person name="Samson N."/>
            <person name="Sanders I."/>
            <person name="Saurat O."/>
            <person name="Scarpelli C."/>
            <person name="Schiex T."/>
            <person name="Segurens B."/>
            <person name="Severin A.J."/>
            <person name="Sherrier D.J."/>
            <person name="Shi R."/>
            <person name="Sims S."/>
            <person name="Singer S.R."/>
            <person name="Sinharoy S."/>
            <person name="Sterck L."/>
            <person name="Viollet A."/>
            <person name="Wang B.B."/>
            <person name="Wang K."/>
            <person name="Wang M."/>
            <person name="Wang X."/>
            <person name="Warfsmann J."/>
            <person name="Weissenbach J."/>
            <person name="White D.D."/>
            <person name="White J.D."/>
            <person name="Wiley G.B."/>
            <person name="Wincker P."/>
            <person name="Xing Y."/>
            <person name="Yang L."/>
            <person name="Yao Z."/>
            <person name="Ying F."/>
            <person name="Zhai J."/>
            <person name="Zhou L."/>
            <person name="Zuber A."/>
            <person name="Denarie J."/>
            <person name="Dixon R.A."/>
            <person name="May G.D."/>
            <person name="Schwartz D.C."/>
            <person name="Rogers J."/>
            <person name="Quetier F."/>
            <person name="Town C.D."/>
            <person name="Roe B.A."/>
        </authorList>
    </citation>
    <scope>NUCLEOTIDE SEQUENCE [LARGE SCALE GENOMIC DNA]</scope>
    <source>
        <strain evidence="4">A17</strain>
        <strain evidence="5 6">cv. Jemalong A17</strain>
    </source>
</reference>
<name>A0A072TZA8_MEDTR</name>
<reference evidence="4 6" key="2">
    <citation type="journal article" date="2014" name="BMC Genomics">
        <title>An improved genome release (version Mt4.0) for the model legume Medicago truncatula.</title>
        <authorList>
            <person name="Tang H."/>
            <person name="Krishnakumar V."/>
            <person name="Bidwell S."/>
            <person name="Rosen B."/>
            <person name="Chan A."/>
            <person name="Zhou S."/>
            <person name="Gentzbittel L."/>
            <person name="Childs K.L."/>
            <person name="Yandell M."/>
            <person name="Gundlach H."/>
            <person name="Mayer K.F."/>
            <person name="Schwartz D.C."/>
            <person name="Town C.D."/>
        </authorList>
    </citation>
    <scope>GENOME REANNOTATION</scope>
    <source>
        <strain evidence="4">A17</strain>
        <strain evidence="5 6">cv. Jemalong A17</strain>
    </source>
</reference>
<evidence type="ECO:0000313" key="5">
    <source>
        <dbReference type="EnsemblPlants" id="KEH22767"/>
    </source>
</evidence>
<keyword evidence="6" id="KW-1185">Reference proteome</keyword>
<dbReference type="PANTHER" id="PTHR44083:SF30">
    <property type="entry name" value="TOPLESS-LIKE PROTEIN"/>
    <property type="match status" value="1"/>
</dbReference>
<dbReference type="AlphaFoldDB" id="A0A072TZA8"/>
<accession>A0A072TZA8</accession>
<dbReference type="Proteomes" id="UP000002051">
    <property type="component" value="Unassembled WGS sequence"/>
</dbReference>